<name>A0AAV6YPY7_ENGPU</name>
<comment type="caution">
    <text evidence="1">The sequence shown here is derived from an EMBL/GenBank/DDBJ whole genome shotgun (WGS) entry which is preliminary data.</text>
</comment>
<evidence type="ECO:0000313" key="2">
    <source>
        <dbReference type="Proteomes" id="UP000824782"/>
    </source>
</evidence>
<proteinExistence type="predicted"/>
<dbReference type="Proteomes" id="UP000824782">
    <property type="component" value="Unassembled WGS sequence"/>
</dbReference>
<accession>A0AAV6YPY7</accession>
<dbReference type="EMBL" id="WNYA01050556">
    <property type="protein sequence ID" value="KAG8536091.1"/>
    <property type="molecule type" value="Genomic_DNA"/>
</dbReference>
<sequence length="99" mass="11452">MEELSISIDLVVWSYRAGSYTIQRTRDNRRDRNQGRPPVITIGGHRGVVHLYRSGSLELQSRIIYKSGSMELQSRIAYRYKGPEIREETETRGDLQLSP</sequence>
<dbReference type="AlphaFoldDB" id="A0AAV6YPY7"/>
<keyword evidence="2" id="KW-1185">Reference proteome</keyword>
<protein>
    <submittedName>
        <fullName evidence="1">Uncharacterized protein</fullName>
    </submittedName>
</protein>
<evidence type="ECO:0000313" key="1">
    <source>
        <dbReference type="EMBL" id="KAG8536091.1"/>
    </source>
</evidence>
<organism evidence="1 2">
    <name type="scientific">Engystomops pustulosus</name>
    <name type="common">Tungara frog</name>
    <name type="synonym">Physalaemus pustulosus</name>
    <dbReference type="NCBI Taxonomy" id="76066"/>
    <lineage>
        <taxon>Eukaryota</taxon>
        <taxon>Metazoa</taxon>
        <taxon>Chordata</taxon>
        <taxon>Craniata</taxon>
        <taxon>Vertebrata</taxon>
        <taxon>Euteleostomi</taxon>
        <taxon>Amphibia</taxon>
        <taxon>Batrachia</taxon>
        <taxon>Anura</taxon>
        <taxon>Neobatrachia</taxon>
        <taxon>Hyloidea</taxon>
        <taxon>Leptodactylidae</taxon>
        <taxon>Leiuperinae</taxon>
        <taxon>Engystomops</taxon>
    </lineage>
</organism>
<gene>
    <name evidence="1" type="ORF">GDO81_027129</name>
</gene>
<reference evidence="1" key="1">
    <citation type="thesis" date="2020" institute="ProQuest LLC" country="789 East Eisenhower Parkway, Ann Arbor, MI, USA">
        <title>Comparative Genomics and Chromosome Evolution.</title>
        <authorList>
            <person name="Mudd A.B."/>
        </authorList>
    </citation>
    <scope>NUCLEOTIDE SEQUENCE</scope>
    <source>
        <strain evidence="1">237g6f4</strain>
        <tissue evidence="1">Blood</tissue>
    </source>
</reference>